<dbReference type="AlphaFoldDB" id="A0A0F4PRT1"/>
<reference evidence="3 4" key="1">
    <citation type="journal article" date="2015" name="BMC Genomics">
        <title>Genome mining reveals unlocked bioactive potential of marine Gram-negative bacteria.</title>
        <authorList>
            <person name="Machado H."/>
            <person name="Sonnenschein E.C."/>
            <person name="Melchiorsen J."/>
            <person name="Gram L."/>
        </authorList>
    </citation>
    <scope>NUCLEOTIDE SEQUENCE [LARGE SCALE GENOMIC DNA]</scope>
    <source>
        <strain evidence="3 4">S3137</strain>
    </source>
</reference>
<comment type="caution">
    <text evidence="3">The sequence shown here is derived from an EMBL/GenBank/DDBJ whole genome shotgun (WGS) entry which is preliminary data.</text>
</comment>
<feature type="signal peptide" evidence="1">
    <location>
        <begin position="1"/>
        <end position="27"/>
    </location>
</feature>
<feature type="domain" description="Lysozyme inhibitor LprI-like N-terminal" evidence="2">
    <location>
        <begin position="61"/>
        <end position="145"/>
    </location>
</feature>
<evidence type="ECO:0000259" key="2">
    <source>
        <dbReference type="Pfam" id="PF07007"/>
    </source>
</evidence>
<name>A0A0F4PRT1_9GAMM</name>
<organism evidence="3 4">
    <name type="scientific">Pseudoalteromonas ruthenica</name>
    <dbReference type="NCBI Taxonomy" id="151081"/>
    <lineage>
        <taxon>Bacteria</taxon>
        <taxon>Pseudomonadati</taxon>
        <taxon>Pseudomonadota</taxon>
        <taxon>Gammaproteobacteria</taxon>
        <taxon>Alteromonadales</taxon>
        <taxon>Pseudoalteromonadaceae</taxon>
        <taxon>Pseudoalteromonas</taxon>
    </lineage>
</organism>
<dbReference type="OrthoDB" id="7340239at2"/>
<dbReference type="Proteomes" id="UP000033664">
    <property type="component" value="Unassembled WGS sequence"/>
</dbReference>
<evidence type="ECO:0000256" key="1">
    <source>
        <dbReference type="SAM" id="SignalP"/>
    </source>
</evidence>
<feature type="chain" id="PRO_5002474746" description="Lysozyme inhibitor LprI-like N-terminal domain-containing protein" evidence="1">
    <location>
        <begin position="28"/>
        <end position="152"/>
    </location>
</feature>
<keyword evidence="1" id="KW-0732">Signal</keyword>
<dbReference type="Pfam" id="PF07007">
    <property type="entry name" value="LprI"/>
    <property type="match status" value="1"/>
</dbReference>
<accession>A0A0F4PRT1</accession>
<dbReference type="PATRIC" id="fig|151081.8.peg.1267"/>
<dbReference type="EMBL" id="JXXZ01000001">
    <property type="protein sequence ID" value="KJZ02189.1"/>
    <property type="molecule type" value="Genomic_DNA"/>
</dbReference>
<proteinExistence type="predicted"/>
<evidence type="ECO:0000313" key="4">
    <source>
        <dbReference type="Proteomes" id="UP000033664"/>
    </source>
</evidence>
<dbReference type="GeneID" id="58226953"/>
<gene>
    <name evidence="3" type="ORF">TW72_00430</name>
</gene>
<protein>
    <recommendedName>
        <fullName evidence="2">Lysozyme inhibitor LprI-like N-terminal domain-containing protein</fullName>
    </recommendedName>
</protein>
<dbReference type="RefSeq" id="WP_045978938.1">
    <property type="nucleotide sequence ID" value="NZ_JXXY01000005.1"/>
</dbReference>
<keyword evidence="4" id="KW-1185">Reference proteome</keyword>
<evidence type="ECO:0000313" key="3">
    <source>
        <dbReference type="EMBL" id="KJZ02189.1"/>
    </source>
</evidence>
<dbReference type="Gene3D" id="1.20.1270.180">
    <property type="match status" value="1"/>
</dbReference>
<dbReference type="InterPro" id="IPR009739">
    <property type="entry name" value="LprI-like_N"/>
</dbReference>
<sequence>MIKTKKGIVYKFVLAFWLFMGVVKAHAIDNPDAPDLIGEFVKREASYLLAIEDPKNSTSDYLVAYNHYLNFLNKELEKAAQEMTSKLPDNRRSELIAAQLNWVKYRDAEFEFIKNTWNRKSFGSSAAISRGDYRASIVRDRIFQLLYYTKNF</sequence>